<dbReference type="AlphaFoldDB" id="R0LLD6"/>
<keyword evidence="2" id="KW-1185">Reference proteome</keyword>
<evidence type="ECO:0000313" key="2">
    <source>
        <dbReference type="Proteomes" id="UP000296049"/>
    </source>
</evidence>
<gene>
    <name evidence="1" type="ORF">Anapl_14364</name>
</gene>
<protein>
    <submittedName>
        <fullName evidence="1">Uncharacterized protein</fullName>
    </submittedName>
</protein>
<dbReference type="EMBL" id="KB742958">
    <property type="protein sequence ID" value="EOB02485.1"/>
    <property type="molecule type" value="Genomic_DNA"/>
</dbReference>
<reference evidence="2" key="1">
    <citation type="journal article" date="2013" name="Nat. Genet.">
        <title>The duck genome and transcriptome provide insight into an avian influenza virus reservoir species.</title>
        <authorList>
            <person name="Huang Y."/>
            <person name="Li Y."/>
            <person name="Burt D.W."/>
            <person name="Chen H."/>
            <person name="Zhang Y."/>
            <person name="Qian W."/>
            <person name="Kim H."/>
            <person name="Gan S."/>
            <person name="Zhao Y."/>
            <person name="Li J."/>
            <person name="Yi K."/>
            <person name="Feng H."/>
            <person name="Zhu P."/>
            <person name="Li B."/>
            <person name="Liu Q."/>
            <person name="Fairley S."/>
            <person name="Magor K.E."/>
            <person name="Du Z."/>
            <person name="Hu X."/>
            <person name="Goodman L."/>
            <person name="Tafer H."/>
            <person name="Vignal A."/>
            <person name="Lee T."/>
            <person name="Kim K.W."/>
            <person name="Sheng Z."/>
            <person name="An Y."/>
            <person name="Searle S."/>
            <person name="Herrero J."/>
            <person name="Groenen M.A."/>
            <person name="Crooijmans R.P."/>
            <person name="Faraut T."/>
            <person name="Cai Q."/>
            <person name="Webster R.G."/>
            <person name="Aldridge J.R."/>
            <person name="Warren W.C."/>
            <person name="Bartschat S."/>
            <person name="Kehr S."/>
            <person name="Marz M."/>
            <person name="Stadler P.F."/>
            <person name="Smith J."/>
            <person name="Kraus R.H."/>
            <person name="Zhao Y."/>
            <person name="Ren L."/>
            <person name="Fei J."/>
            <person name="Morisson M."/>
            <person name="Kaiser P."/>
            <person name="Griffin D.K."/>
            <person name="Rao M."/>
            <person name="Pitel F."/>
            <person name="Wang J."/>
            <person name="Li N."/>
        </authorList>
    </citation>
    <scope>NUCLEOTIDE SEQUENCE [LARGE SCALE GENOMIC DNA]</scope>
</reference>
<name>R0LLD6_ANAPL</name>
<sequence>MSSTSSSTEPAMPLASGFSLGSSRFNEAKDELHGNPVAVSERTVLGLLTPLFFWLRAQFRHTSVYKSHPITTHSPSGVCFACTRALAAASAVHVNGIEKSDFTVSLTMQLQDARGPKEKELLNSFLKKLGTEHNQDYVPEPLSER</sequence>
<accession>R0LLD6</accession>
<dbReference type="Proteomes" id="UP000296049">
    <property type="component" value="Unassembled WGS sequence"/>
</dbReference>
<organism evidence="1 2">
    <name type="scientific">Anas platyrhynchos</name>
    <name type="common">Mallard</name>
    <name type="synonym">Anas boschas</name>
    <dbReference type="NCBI Taxonomy" id="8839"/>
    <lineage>
        <taxon>Eukaryota</taxon>
        <taxon>Metazoa</taxon>
        <taxon>Chordata</taxon>
        <taxon>Craniata</taxon>
        <taxon>Vertebrata</taxon>
        <taxon>Euteleostomi</taxon>
        <taxon>Archelosauria</taxon>
        <taxon>Archosauria</taxon>
        <taxon>Dinosauria</taxon>
        <taxon>Saurischia</taxon>
        <taxon>Theropoda</taxon>
        <taxon>Coelurosauria</taxon>
        <taxon>Aves</taxon>
        <taxon>Neognathae</taxon>
        <taxon>Galloanserae</taxon>
        <taxon>Anseriformes</taxon>
        <taxon>Anatidae</taxon>
        <taxon>Anatinae</taxon>
        <taxon>Anas</taxon>
    </lineage>
</organism>
<evidence type="ECO:0000313" key="1">
    <source>
        <dbReference type="EMBL" id="EOB02485.1"/>
    </source>
</evidence>
<proteinExistence type="predicted"/>